<name>A0ABP1QE81_9HEXA</name>
<dbReference type="EMBL" id="CAXLJM020000029">
    <property type="protein sequence ID" value="CAL8097579.1"/>
    <property type="molecule type" value="Genomic_DNA"/>
</dbReference>
<keyword evidence="2" id="KW-1185">Reference proteome</keyword>
<proteinExistence type="predicted"/>
<reference evidence="1 2" key="1">
    <citation type="submission" date="2024-08" db="EMBL/GenBank/DDBJ databases">
        <authorList>
            <person name="Cucini C."/>
            <person name="Frati F."/>
        </authorList>
    </citation>
    <scope>NUCLEOTIDE SEQUENCE [LARGE SCALE GENOMIC DNA]</scope>
</reference>
<protein>
    <submittedName>
        <fullName evidence="1">Uncharacterized protein</fullName>
    </submittedName>
</protein>
<dbReference type="Proteomes" id="UP001642540">
    <property type="component" value="Unassembled WGS sequence"/>
</dbReference>
<evidence type="ECO:0000313" key="2">
    <source>
        <dbReference type="Proteomes" id="UP001642540"/>
    </source>
</evidence>
<sequence length="94" mass="10803">MTTPQPPLISNFSVLIGTINNEQDGQRLTYLNNIKRGVKWQGFHCQDFQKMQRFLRGAGYGLNDRSNDRSNWNGLVNQNADAEELVTDDTTWLE</sequence>
<gene>
    <name evidence="1" type="ORF">ODALV1_LOCUS9677</name>
</gene>
<organism evidence="1 2">
    <name type="scientific">Orchesella dallaii</name>
    <dbReference type="NCBI Taxonomy" id="48710"/>
    <lineage>
        <taxon>Eukaryota</taxon>
        <taxon>Metazoa</taxon>
        <taxon>Ecdysozoa</taxon>
        <taxon>Arthropoda</taxon>
        <taxon>Hexapoda</taxon>
        <taxon>Collembola</taxon>
        <taxon>Entomobryomorpha</taxon>
        <taxon>Entomobryoidea</taxon>
        <taxon>Orchesellidae</taxon>
        <taxon>Orchesellinae</taxon>
        <taxon>Orchesella</taxon>
    </lineage>
</organism>
<comment type="caution">
    <text evidence="1">The sequence shown here is derived from an EMBL/GenBank/DDBJ whole genome shotgun (WGS) entry which is preliminary data.</text>
</comment>
<evidence type="ECO:0000313" key="1">
    <source>
        <dbReference type="EMBL" id="CAL8097579.1"/>
    </source>
</evidence>
<accession>A0ABP1QE81</accession>